<comment type="caution">
    <text evidence="2">The sequence shown here is derived from an EMBL/GenBank/DDBJ whole genome shotgun (WGS) entry which is preliminary data.</text>
</comment>
<dbReference type="AlphaFoldDB" id="A0A7Z8KMT0"/>
<keyword evidence="3" id="KW-1185">Reference proteome</keyword>
<organism evidence="2 3">
    <name type="scientific">Methanolobus vulcani</name>
    <dbReference type="NCBI Taxonomy" id="38026"/>
    <lineage>
        <taxon>Archaea</taxon>
        <taxon>Methanobacteriati</taxon>
        <taxon>Methanobacteriota</taxon>
        <taxon>Stenosarchaea group</taxon>
        <taxon>Methanomicrobia</taxon>
        <taxon>Methanosarcinales</taxon>
        <taxon>Methanosarcinaceae</taxon>
        <taxon>Methanolobus</taxon>
    </lineage>
</organism>
<keyword evidence="1" id="KW-0812">Transmembrane</keyword>
<reference evidence="2 3" key="1">
    <citation type="submission" date="2019-06" db="EMBL/GenBank/DDBJ databases">
        <title>Draft genome sequence of Methanolobus vulcani B1d.</title>
        <authorList>
            <person name="Creighbaum A.J."/>
            <person name="Ticak T."/>
            <person name="Hariraju D."/>
            <person name="Arivett B.A."/>
            <person name="Ferguson D.J.Jr."/>
        </authorList>
    </citation>
    <scope>NUCLEOTIDE SEQUENCE [LARGE SCALE GENOMIC DNA]</scope>
    <source>
        <strain evidence="2 3">B1d</strain>
    </source>
</reference>
<keyword evidence="1" id="KW-0472">Membrane</keyword>
<protein>
    <submittedName>
        <fullName evidence="2">Uncharacterized protein</fullName>
    </submittedName>
</protein>
<evidence type="ECO:0000313" key="2">
    <source>
        <dbReference type="EMBL" id="TQD24996.1"/>
    </source>
</evidence>
<name>A0A7Z8KMT0_9EURY</name>
<feature type="transmembrane region" description="Helical" evidence="1">
    <location>
        <begin position="329"/>
        <end position="346"/>
    </location>
</feature>
<dbReference type="PANTHER" id="PTHR35902">
    <property type="entry name" value="S-LAYER DOMAIN-LIKE PROTEIN-RELATED"/>
    <property type="match status" value="1"/>
</dbReference>
<evidence type="ECO:0000313" key="3">
    <source>
        <dbReference type="Proteomes" id="UP000319335"/>
    </source>
</evidence>
<keyword evidence="1" id="KW-1133">Transmembrane helix</keyword>
<dbReference type="PANTHER" id="PTHR35902:SF3">
    <property type="entry name" value="NPCBM-ASSOCIATED, NEW3 DOMAIN OF ALPHA-GALACTOSIDASE"/>
    <property type="match status" value="1"/>
</dbReference>
<gene>
    <name evidence="2" type="ORF">FKV42_07995</name>
</gene>
<sequence length="355" mass="39241">MISLKNARMLMAAILLLSSVQFASATIDDSVVSEIADDYYDVYGSPHLVANLACDDTFDRGDDAILYVNLMNDGQLTGYEANDDNIDDDLDEYGETMTRSFMSSELASDRAITTADSITATLSLVDTDAPIDIQLDTELLGSISSGRSLSSPAEFPIEIYDDAEAGTYRLKLFVTYRYQRDSAVTPPYGDVYYWYEDMNQTMYIDVVVEDEPYFKVIKTESDIQQGDKETVNITYANTGDNVAYDCIARISVVDPFTTTDDEAYLGDMYPGDSKTATFEVNVADDATVKSYAINTEVKYTDEHDDSQYSDDLKAPVDVGSSQSGLDGNIMIGAVVLVGIIGTPLYMRSRNKRKEE</sequence>
<dbReference type="Proteomes" id="UP000319335">
    <property type="component" value="Unassembled WGS sequence"/>
</dbReference>
<dbReference type="EMBL" id="VIAQ01000015">
    <property type="protein sequence ID" value="TQD24996.1"/>
    <property type="molecule type" value="Genomic_DNA"/>
</dbReference>
<dbReference type="OrthoDB" id="56770at2157"/>
<proteinExistence type="predicted"/>
<accession>A0A7Z8KMT0</accession>
<evidence type="ECO:0000256" key="1">
    <source>
        <dbReference type="SAM" id="Phobius"/>
    </source>
</evidence>
<dbReference type="RefSeq" id="WP_154809723.1">
    <property type="nucleotide sequence ID" value="NZ_VIAQ01000015.1"/>
</dbReference>